<dbReference type="PATRIC" id="fig|1352936.5.peg.67"/>
<protein>
    <submittedName>
        <fullName evidence="1">Uncharacterized protein</fullName>
    </submittedName>
</protein>
<organism evidence="1 2">
    <name type="scientific">Streptomyces roseochromogenus subsp. oscitans DS 12.976</name>
    <dbReference type="NCBI Taxonomy" id="1352936"/>
    <lineage>
        <taxon>Bacteria</taxon>
        <taxon>Bacillati</taxon>
        <taxon>Actinomycetota</taxon>
        <taxon>Actinomycetes</taxon>
        <taxon>Kitasatosporales</taxon>
        <taxon>Streptomycetaceae</taxon>
        <taxon>Streptomyces</taxon>
    </lineage>
</organism>
<evidence type="ECO:0000313" key="1">
    <source>
        <dbReference type="EMBL" id="EST36819.1"/>
    </source>
</evidence>
<dbReference type="HOGENOM" id="CLU_3141350_0_0_11"/>
<evidence type="ECO:0000313" key="2">
    <source>
        <dbReference type="Proteomes" id="UP000017984"/>
    </source>
</evidence>
<dbReference type="Proteomes" id="UP000017984">
    <property type="component" value="Chromosome"/>
</dbReference>
<comment type="caution">
    <text evidence="1">The sequence shown here is derived from an EMBL/GenBank/DDBJ whole genome shotgun (WGS) entry which is preliminary data.</text>
</comment>
<sequence>MGADDQEVRLRWGFQQCRSGRLLDQMSADWGIMALRARHTRSVVEHLRW</sequence>
<accession>V6L6I2</accession>
<reference evidence="1 2" key="1">
    <citation type="journal article" date="2014" name="Genome Announc.">
        <title>Draft Genome Sequence of Streptomyces roseochromogenes subsp. oscitans DS 12.976, Producer of the Aminocoumarin Antibiotic Clorobiocin.</title>
        <authorList>
            <person name="Ruckert C."/>
            <person name="Kalinowski J."/>
            <person name="Heide L."/>
            <person name="Apel A.K."/>
        </authorList>
    </citation>
    <scope>NUCLEOTIDE SEQUENCE [LARGE SCALE GENOMIC DNA]</scope>
    <source>
        <strain evidence="1 2">DS 12.976</strain>
    </source>
</reference>
<dbReference type="AlphaFoldDB" id="V6L6I2"/>
<keyword evidence="2" id="KW-1185">Reference proteome</keyword>
<name>V6L6I2_STRRC</name>
<dbReference type="EMBL" id="AWQX01000004">
    <property type="protein sequence ID" value="EST36819.1"/>
    <property type="molecule type" value="Genomic_DNA"/>
</dbReference>
<proteinExistence type="predicted"/>
<gene>
    <name evidence="1" type="ORF">M878_00300</name>
</gene>